<comment type="caution">
    <text evidence="2">The sequence shown here is derived from an EMBL/GenBank/DDBJ whole genome shotgun (WGS) entry which is preliminary data.</text>
</comment>
<gene>
    <name evidence="2" type="ORF">ACFSQT_11670</name>
</gene>
<evidence type="ECO:0000313" key="3">
    <source>
        <dbReference type="Proteomes" id="UP001597349"/>
    </source>
</evidence>
<accession>A0ABW4WAP3</accession>
<dbReference type="RefSeq" id="WP_379018627.1">
    <property type="nucleotide sequence ID" value="NZ_JBHUGY010000019.1"/>
</dbReference>
<reference evidence="3" key="1">
    <citation type="journal article" date="2019" name="Int. J. Syst. Evol. Microbiol.">
        <title>The Global Catalogue of Microorganisms (GCM) 10K type strain sequencing project: providing services to taxonomists for standard genome sequencing and annotation.</title>
        <authorList>
            <consortium name="The Broad Institute Genomics Platform"/>
            <consortium name="The Broad Institute Genome Sequencing Center for Infectious Disease"/>
            <person name="Wu L."/>
            <person name="Ma J."/>
        </authorList>
    </citation>
    <scope>NUCLEOTIDE SEQUENCE [LARGE SCALE GENOMIC DNA]</scope>
    <source>
        <strain evidence="3">CGMCC 1.16226</strain>
    </source>
</reference>
<sequence length="606" mass="67893">MVAHAADTGEPVHIFNALSGLACNCICPGCERRMVAHRGSRRQHFQHEARVEGRSCTSSGETALHKFAKTVLGRELVLMLSALDETDGTHTVHVVREGRFEFEKAILECRQGEVVPDVICRIGDRDLHVEFKVTHPCGPEKIAKLKKMDVGAIEIDLSGCRDRPLDELADAILFEAPRIWLHNPKTAKARITLAGMERERQESIGNEAQHLLAAYKAEAIDLSEIGVWEDGAVNHGLADAVVDGGADNRGFLVRDAEWKAFVLLQMAIGSKKGFTRKEALAAIKAEGWVSRDFGFVREELADRMRELEDSTLRVPWEALGDYMKAMERERYLVPAAFGKRVTCGSRLLEAIAAAKDLKERPSRRTEDLQGLVQAVLAFVREEFREGFVFENWFEWPVGPTDIRPADAIHLDDADWERFIQPIEKLRTALWARPPSISDACGLPVEEEVAERQAAHRRTEEKRAAEAQHRAEEEANAREAEVGKVVRAAMGTDAITWMSTPLEGLAGLSPAEAARRSKDGVWKVIAALDRWRDERAADARRLEQREQSLSKLRNAARESFGRPDFADLWIRQPCKGLAGKRPEDICVDDRSLEKCLEFLPGKKARRA</sequence>
<evidence type="ECO:0000313" key="2">
    <source>
        <dbReference type="EMBL" id="MFD2053720.1"/>
    </source>
</evidence>
<evidence type="ECO:0008006" key="4">
    <source>
        <dbReference type="Google" id="ProtNLM"/>
    </source>
</evidence>
<organism evidence="2 3">
    <name type="scientific">Mesorhizobium calcicola</name>
    <dbReference type="NCBI Taxonomy" id="1300310"/>
    <lineage>
        <taxon>Bacteria</taxon>
        <taxon>Pseudomonadati</taxon>
        <taxon>Pseudomonadota</taxon>
        <taxon>Alphaproteobacteria</taxon>
        <taxon>Hyphomicrobiales</taxon>
        <taxon>Phyllobacteriaceae</taxon>
        <taxon>Mesorhizobium</taxon>
    </lineage>
</organism>
<name>A0ABW4WAP3_9HYPH</name>
<dbReference type="EMBL" id="JBHUGY010000019">
    <property type="protein sequence ID" value="MFD2053720.1"/>
    <property type="molecule type" value="Genomic_DNA"/>
</dbReference>
<evidence type="ECO:0000256" key="1">
    <source>
        <dbReference type="SAM" id="MobiDB-lite"/>
    </source>
</evidence>
<protein>
    <recommendedName>
        <fullName evidence="4">Antitoxin Xre/MbcA/ParS-like toxin-binding domain-containing protein</fullName>
    </recommendedName>
</protein>
<keyword evidence="3" id="KW-1185">Reference proteome</keyword>
<feature type="region of interest" description="Disordered" evidence="1">
    <location>
        <begin position="456"/>
        <end position="479"/>
    </location>
</feature>
<dbReference type="Proteomes" id="UP001597349">
    <property type="component" value="Unassembled WGS sequence"/>
</dbReference>
<proteinExistence type="predicted"/>